<keyword evidence="2 6" id="KW-0489">Methyltransferase</keyword>
<keyword evidence="7" id="KW-1185">Reference proteome</keyword>
<accession>A0A7L9GHC4</accession>
<keyword evidence="3" id="KW-0808">Transferase</keyword>
<dbReference type="GO" id="GO:0009307">
    <property type="term" value="P:DNA restriction-modification system"/>
    <property type="evidence" value="ECO:0007669"/>
    <property type="project" value="InterPro"/>
</dbReference>
<dbReference type="GO" id="GO:0009007">
    <property type="term" value="F:site-specific DNA-methyltransferase (adenine-specific) activity"/>
    <property type="evidence" value="ECO:0007669"/>
    <property type="project" value="UniProtKB-EC"/>
</dbReference>
<dbReference type="EMBL" id="CP062699">
    <property type="protein sequence ID" value="QOJ91910.1"/>
    <property type="molecule type" value="Genomic_DNA"/>
</dbReference>
<evidence type="ECO:0000256" key="2">
    <source>
        <dbReference type="ARBA" id="ARBA00022603"/>
    </source>
</evidence>
<dbReference type="EC" id="2.1.1.72" evidence="1"/>
<dbReference type="AlphaFoldDB" id="A0A7L9GHC4"/>
<dbReference type="PRINTS" id="PR00505">
    <property type="entry name" value="D12N6MTFRASE"/>
</dbReference>
<dbReference type="RefSeq" id="WP_192907576.1">
    <property type="nucleotide sequence ID" value="NZ_CP062699.1"/>
</dbReference>
<evidence type="ECO:0000256" key="1">
    <source>
        <dbReference type="ARBA" id="ARBA00011900"/>
    </source>
</evidence>
<name>A0A7L9GHC4_9PSED</name>
<evidence type="ECO:0000256" key="3">
    <source>
        <dbReference type="ARBA" id="ARBA00022679"/>
    </source>
</evidence>
<evidence type="ECO:0000256" key="5">
    <source>
        <dbReference type="ARBA" id="ARBA00047942"/>
    </source>
</evidence>
<dbReference type="Gene3D" id="3.40.50.150">
    <property type="entry name" value="Vaccinia Virus protein VP39"/>
    <property type="match status" value="1"/>
</dbReference>
<dbReference type="Pfam" id="PF02086">
    <property type="entry name" value="MethyltransfD12"/>
    <property type="match status" value="1"/>
</dbReference>
<dbReference type="InterPro" id="IPR029063">
    <property type="entry name" value="SAM-dependent_MTases_sf"/>
</dbReference>
<dbReference type="InterPro" id="IPR002052">
    <property type="entry name" value="DNA_methylase_N6_adenine_CS"/>
</dbReference>
<dbReference type="Proteomes" id="UP000593847">
    <property type="component" value="Chromosome"/>
</dbReference>
<sequence length="399" mass="45797">MFNADSRGAHENVLHGEALSLRGGPDAPASRITGTDLPCTDIPKTKSVLNSDIKNDKAYLPLTRYYGSKRRLIDWMVSQFKQYEFHTALDVFGGTSTVSLALKNLGKQVTYNDILESNRVAATALLSNQPCLTSQEDLEDFFSKVIPARGFVSKHFHGIYYTAEENNWLDGALSELSKVENTLKKYEILYCLMQACLQKRPFNLFHRKNLHLRENNTRDTKFGNWATWERPFSVLMRRALGEITKARQLTEFDPIILPCTDAISIPSGFDFVYLDPPYVPLKKQDISYMDRYHFLEGLCNPEQWKDRIDLAKINRSIPSPDNMSKWTSKKQFKDHLFALIEKHKNSTVCLSYVHDAYPDVQDIKSFFSGIFRHTVLLEQDMPHALSKKTKKEVILIGRS</sequence>
<keyword evidence="4" id="KW-0949">S-adenosyl-L-methionine</keyword>
<dbReference type="GO" id="GO:0003676">
    <property type="term" value="F:nucleic acid binding"/>
    <property type="evidence" value="ECO:0007669"/>
    <property type="project" value="InterPro"/>
</dbReference>
<dbReference type="InterPro" id="IPR012327">
    <property type="entry name" value="MeTrfase_D12"/>
</dbReference>
<organism evidence="6 7">
    <name type="scientific">Pseudomonas taiwanensis</name>
    <dbReference type="NCBI Taxonomy" id="470150"/>
    <lineage>
        <taxon>Bacteria</taxon>
        <taxon>Pseudomonadati</taxon>
        <taxon>Pseudomonadota</taxon>
        <taxon>Gammaproteobacteria</taxon>
        <taxon>Pseudomonadales</taxon>
        <taxon>Pseudomonadaceae</taxon>
        <taxon>Pseudomonas</taxon>
    </lineage>
</organism>
<gene>
    <name evidence="6" type="ORF">ICN73_03215</name>
</gene>
<protein>
    <recommendedName>
        <fullName evidence="1">site-specific DNA-methyltransferase (adenine-specific)</fullName>
        <ecNumber evidence="1">2.1.1.72</ecNumber>
    </recommendedName>
</protein>
<evidence type="ECO:0000256" key="4">
    <source>
        <dbReference type="ARBA" id="ARBA00022691"/>
    </source>
</evidence>
<reference evidence="6" key="1">
    <citation type="submission" date="2020-09" db="EMBL/GenBank/DDBJ databases">
        <title>Complete genome sequence of Pseudomonas taiwanensis CC, a plant growth-promoting and biotite-weathering strain.</title>
        <authorList>
            <person name="Cheng C."/>
        </authorList>
    </citation>
    <scope>NUCLEOTIDE SEQUENCE [LARGE SCALE GENOMIC DNA]</scope>
    <source>
        <strain evidence="6">WRS8</strain>
    </source>
</reference>
<dbReference type="REBASE" id="497332">
    <property type="entry name" value="M.PtaWRS8ORF3215P"/>
</dbReference>
<evidence type="ECO:0000313" key="6">
    <source>
        <dbReference type="EMBL" id="QOJ91910.1"/>
    </source>
</evidence>
<proteinExistence type="predicted"/>
<dbReference type="SUPFAM" id="SSF53335">
    <property type="entry name" value="S-adenosyl-L-methionine-dependent methyltransferases"/>
    <property type="match status" value="1"/>
</dbReference>
<dbReference type="GO" id="GO:0032259">
    <property type="term" value="P:methylation"/>
    <property type="evidence" value="ECO:0007669"/>
    <property type="project" value="UniProtKB-KW"/>
</dbReference>
<comment type="catalytic activity">
    <reaction evidence="5">
        <text>a 2'-deoxyadenosine in DNA + S-adenosyl-L-methionine = an N(6)-methyl-2'-deoxyadenosine in DNA + S-adenosyl-L-homocysteine + H(+)</text>
        <dbReference type="Rhea" id="RHEA:15197"/>
        <dbReference type="Rhea" id="RHEA-COMP:12418"/>
        <dbReference type="Rhea" id="RHEA-COMP:12419"/>
        <dbReference type="ChEBI" id="CHEBI:15378"/>
        <dbReference type="ChEBI" id="CHEBI:57856"/>
        <dbReference type="ChEBI" id="CHEBI:59789"/>
        <dbReference type="ChEBI" id="CHEBI:90615"/>
        <dbReference type="ChEBI" id="CHEBI:90616"/>
        <dbReference type="EC" id="2.1.1.72"/>
    </reaction>
</comment>
<dbReference type="KEGG" id="ptai:ICN73_03215"/>
<evidence type="ECO:0000313" key="7">
    <source>
        <dbReference type="Proteomes" id="UP000593847"/>
    </source>
</evidence>
<dbReference type="PROSITE" id="PS00092">
    <property type="entry name" value="N6_MTASE"/>
    <property type="match status" value="1"/>
</dbReference>